<dbReference type="Gene3D" id="1.20.1560.10">
    <property type="entry name" value="ABC transporter type 1, transmembrane domain"/>
    <property type="match status" value="1"/>
</dbReference>
<dbReference type="SUPFAM" id="SSF90123">
    <property type="entry name" value="ABC transporter transmembrane region"/>
    <property type="match status" value="1"/>
</dbReference>
<evidence type="ECO:0000256" key="4">
    <source>
        <dbReference type="ARBA" id="ARBA00022692"/>
    </source>
</evidence>
<dbReference type="EMBL" id="CACRUT010000031">
    <property type="protein sequence ID" value="VYU66055.1"/>
    <property type="molecule type" value="Genomic_DNA"/>
</dbReference>
<dbReference type="InterPro" id="IPR017871">
    <property type="entry name" value="ABC_transporter-like_CS"/>
</dbReference>
<feature type="transmembrane region" description="Helical" evidence="9">
    <location>
        <begin position="72"/>
        <end position="95"/>
    </location>
</feature>
<accession>A0A6N3GNW5</accession>
<feature type="domain" description="ABC transmembrane type-1" evidence="11">
    <location>
        <begin position="53"/>
        <end position="322"/>
    </location>
</feature>
<feature type="transmembrane region" description="Helical" evidence="9">
    <location>
        <begin position="183"/>
        <end position="199"/>
    </location>
</feature>
<feature type="transmembrane region" description="Helical" evidence="9">
    <location>
        <begin position="272"/>
        <end position="289"/>
    </location>
</feature>
<feature type="transmembrane region" description="Helical" evidence="9">
    <location>
        <begin position="160"/>
        <end position="177"/>
    </location>
</feature>
<evidence type="ECO:0000256" key="6">
    <source>
        <dbReference type="ARBA" id="ARBA00022840"/>
    </source>
</evidence>
<name>A0A6N3GNW5_9BACT</name>
<evidence type="ECO:0000256" key="9">
    <source>
        <dbReference type="SAM" id="Phobius"/>
    </source>
</evidence>
<feature type="domain" description="ABC transporter" evidence="10">
    <location>
        <begin position="354"/>
        <end position="588"/>
    </location>
</feature>
<evidence type="ECO:0000313" key="12">
    <source>
        <dbReference type="EMBL" id="VYU66055.1"/>
    </source>
</evidence>
<dbReference type="PANTHER" id="PTHR24221:SF397">
    <property type="entry name" value="ABC TRANSPORTER, ATP-BINDING TRANSMEMBRANE PROTEIN"/>
    <property type="match status" value="1"/>
</dbReference>
<dbReference type="SMART" id="SM00382">
    <property type="entry name" value="AAA"/>
    <property type="match status" value="1"/>
</dbReference>
<evidence type="ECO:0000256" key="5">
    <source>
        <dbReference type="ARBA" id="ARBA00022741"/>
    </source>
</evidence>
<keyword evidence="7 9" id="KW-1133">Transmembrane helix</keyword>
<dbReference type="InterPro" id="IPR036640">
    <property type="entry name" value="ABC1_TM_sf"/>
</dbReference>
<evidence type="ECO:0000259" key="11">
    <source>
        <dbReference type="PROSITE" id="PS50929"/>
    </source>
</evidence>
<evidence type="ECO:0000256" key="8">
    <source>
        <dbReference type="ARBA" id="ARBA00023136"/>
    </source>
</evidence>
<feature type="transmembrane region" description="Helical" evidence="9">
    <location>
        <begin position="39"/>
        <end position="60"/>
    </location>
</feature>
<dbReference type="InterPro" id="IPR011527">
    <property type="entry name" value="ABC1_TM_dom"/>
</dbReference>
<evidence type="ECO:0000259" key="10">
    <source>
        <dbReference type="PROSITE" id="PS50893"/>
    </source>
</evidence>
<evidence type="ECO:0000256" key="2">
    <source>
        <dbReference type="ARBA" id="ARBA00022448"/>
    </source>
</evidence>
<sequence>MNISNLSVGPSERRFTMLSQIRNRFALSEKGAKDFCKGVFWTVWLDVALMLPAVYVFLYLQDWIRPVFNPEATIAHGICYYGLLGIAFMAVMYVITVFQYRSTYTCVYDESANRRISLAEKLRKLPLAFFGEKNLSDLTATIMDDCTELEHTFSHAVPQLIASLLSILLITIGMAFYDWALTLALFWVVPISLAVIVLSKRKLHKQNRTNYLNKREVTEQIQEGLDTIQEIKSYHQEAAYLNGLDEKIDKYEHQLTRSELLMGIAVNGSQSILKLGLASVIIVGTSLVASGQTELFTYLIFMVIGSRIYTPINEVLNNLAALFYLDVRIDRMKEMEAMPVQHGEKSFNPNGYDIRFDHVSFSYEKGKQVLDNVSFTARQGEITALVGPSGSGKSTAAKLAARFWDATAGHITLGGTDISGIEPESLLKCFSIVFQDVTLFNTSVMENIRIGKREATDEEVRRVARLARCDEFVLKMPQGYQTVIGENGETLSGGERQRISIARALLKDAPIVLLDEATASLDVENETKIQAGISELVKHKTVLIIAHRMRTIAHADKIVVLKDGHVAETGNPEELKKQNGLFCQMMKRQVVRA</sequence>
<keyword evidence="8 9" id="KW-0472">Membrane</keyword>
<dbReference type="PANTHER" id="PTHR24221">
    <property type="entry name" value="ATP-BINDING CASSETTE SUB-FAMILY B"/>
    <property type="match status" value="1"/>
</dbReference>
<dbReference type="SUPFAM" id="SSF52540">
    <property type="entry name" value="P-loop containing nucleoside triphosphate hydrolases"/>
    <property type="match status" value="1"/>
</dbReference>
<evidence type="ECO:0000256" key="7">
    <source>
        <dbReference type="ARBA" id="ARBA00022989"/>
    </source>
</evidence>
<proteinExistence type="predicted"/>
<dbReference type="Gene3D" id="3.40.50.300">
    <property type="entry name" value="P-loop containing nucleotide triphosphate hydrolases"/>
    <property type="match status" value="1"/>
</dbReference>
<reference evidence="12" key="1">
    <citation type="submission" date="2019-11" db="EMBL/GenBank/DDBJ databases">
        <authorList>
            <person name="Feng L."/>
        </authorList>
    </citation>
    <scope>NUCLEOTIDE SEQUENCE</scope>
    <source>
        <strain evidence="12">PclaraLFYP37</strain>
    </source>
</reference>
<keyword evidence="6 12" id="KW-0067">ATP-binding</keyword>
<keyword evidence="2" id="KW-0813">Transport</keyword>
<gene>
    <name evidence="12" type="ORF">PCLFYP37_00517</name>
</gene>
<protein>
    <submittedName>
        <fullName evidence="12">Putative ABC transporter ATP-binding protein</fullName>
    </submittedName>
</protein>
<dbReference type="CDD" id="cd07346">
    <property type="entry name" value="ABC_6TM_exporters"/>
    <property type="match status" value="1"/>
</dbReference>
<keyword evidence="3" id="KW-1003">Cell membrane</keyword>
<keyword evidence="4 9" id="KW-0812">Transmembrane</keyword>
<dbReference type="InterPro" id="IPR039421">
    <property type="entry name" value="Type_1_exporter"/>
</dbReference>
<dbReference type="Pfam" id="PF00664">
    <property type="entry name" value="ABC_membrane"/>
    <property type="match status" value="1"/>
</dbReference>
<organism evidence="12">
    <name type="scientific">Paraprevotella clara</name>
    <dbReference type="NCBI Taxonomy" id="454154"/>
    <lineage>
        <taxon>Bacteria</taxon>
        <taxon>Pseudomonadati</taxon>
        <taxon>Bacteroidota</taxon>
        <taxon>Bacteroidia</taxon>
        <taxon>Bacteroidales</taxon>
        <taxon>Prevotellaceae</taxon>
        <taxon>Paraprevotella</taxon>
    </lineage>
</organism>
<dbReference type="GO" id="GO:0005524">
    <property type="term" value="F:ATP binding"/>
    <property type="evidence" value="ECO:0007669"/>
    <property type="project" value="UniProtKB-KW"/>
</dbReference>
<evidence type="ECO:0000256" key="1">
    <source>
        <dbReference type="ARBA" id="ARBA00004651"/>
    </source>
</evidence>
<dbReference type="PROSITE" id="PS00211">
    <property type="entry name" value="ABC_TRANSPORTER_1"/>
    <property type="match status" value="1"/>
</dbReference>
<evidence type="ECO:0000256" key="3">
    <source>
        <dbReference type="ARBA" id="ARBA00022475"/>
    </source>
</evidence>
<dbReference type="GO" id="GO:0034040">
    <property type="term" value="F:ATPase-coupled lipid transmembrane transporter activity"/>
    <property type="evidence" value="ECO:0007669"/>
    <property type="project" value="TreeGrafter"/>
</dbReference>
<dbReference type="GO" id="GO:0016887">
    <property type="term" value="F:ATP hydrolysis activity"/>
    <property type="evidence" value="ECO:0007669"/>
    <property type="project" value="InterPro"/>
</dbReference>
<keyword evidence="5" id="KW-0547">Nucleotide-binding</keyword>
<dbReference type="PROSITE" id="PS50929">
    <property type="entry name" value="ABC_TM1F"/>
    <property type="match status" value="1"/>
</dbReference>
<dbReference type="AlphaFoldDB" id="A0A6N3GNW5"/>
<dbReference type="GO" id="GO:0140359">
    <property type="term" value="F:ABC-type transporter activity"/>
    <property type="evidence" value="ECO:0007669"/>
    <property type="project" value="InterPro"/>
</dbReference>
<dbReference type="InterPro" id="IPR003593">
    <property type="entry name" value="AAA+_ATPase"/>
</dbReference>
<dbReference type="FunFam" id="3.40.50.300:FF:000221">
    <property type="entry name" value="Multidrug ABC transporter ATP-binding protein"/>
    <property type="match status" value="1"/>
</dbReference>
<dbReference type="GO" id="GO:0005886">
    <property type="term" value="C:plasma membrane"/>
    <property type="evidence" value="ECO:0007669"/>
    <property type="project" value="UniProtKB-SubCell"/>
</dbReference>
<dbReference type="InterPro" id="IPR027417">
    <property type="entry name" value="P-loop_NTPase"/>
</dbReference>
<dbReference type="PROSITE" id="PS50893">
    <property type="entry name" value="ABC_TRANSPORTER_2"/>
    <property type="match status" value="1"/>
</dbReference>
<dbReference type="InterPro" id="IPR003439">
    <property type="entry name" value="ABC_transporter-like_ATP-bd"/>
</dbReference>
<dbReference type="Pfam" id="PF00005">
    <property type="entry name" value="ABC_tran"/>
    <property type="match status" value="1"/>
</dbReference>
<comment type="subcellular location">
    <subcellularLocation>
        <location evidence="1">Cell membrane</location>
        <topology evidence="1">Multi-pass membrane protein</topology>
    </subcellularLocation>
</comment>